<accession>A0AAE1VRQ3</accession>
<feature type="region of interest" description="Disordered" evidence="1">
    <location>
        <begin position="26"/>
        <end position="67"/>
    </location>
</feature>
<evidence type="ECO:0000256" key="1">
    <source>
        <dbReference type="SAM" id="MobiDB-lite"/>
    </source>
</evidence>
<dbReference type="Proteomes" id="UP001291623">
    <property type="component" value="Unassembled WGS sequence"/>
</dbReference>
<gene>
    <name evidence="2" type="ORF">RND71_002165</name>
</gene>
<name>A0AAE1VRQ3_9SOLA</name>
<sequence>MFTSGLHPDIKSDVLSFRPSDLNEATLELQPDPTLHTNTQIPRSRSSSPEQWETENGGSRRSGVDSDGVMFSDEAMVMVMVMVFADNSVVWVEEDGEGVGWVPHIGCYELEGCYLANFLHANLPRLRSRLLTWYQSRRRVDR</sequence>
<evidence type="ECO:0000313" key="3">
    <source>
        <dbReference type="Proteomes" id="UP001291623"/>
    </source>
</evidence>
<keyword evidence="3" id="KW-1185">Reference proteome</keyword>
<protein>
    <submittedName>
        <fullName evidence="2">Uncharacterized protein</fullName>
    </submittedName>
</protein>
<evidence type="ECO:0000313" key="2">
    <source>
        <dbReference type="EMBL" id="KAK4380303.1"/>
    </source>
</evidence>
<feature type="compositionally biased region" description="Polar residues" evidence="1">
    <location>
        <begin position="35"/>
        <end position="56"/>
    </location>
</feature>
<organism evidence="2 3">
    <name type="scientific">Anisodus tanguticus</name>
    <dbReference type="NCBI Taxonomy" id="243964"/>
    <lineage>
        <taxon>Eukaryota</taxon>
        <taxon>Viridiplantae</taxon>
        <taxon>Streptophyta</taxon>
        <taxon>Embryophyta</taxon>
        <taxon>Tracheophyta</taxon>
        <taxon>Spermatophyta</taxon>
        <taxon>Magnoliopsida</taxon>
        <taxon>eudicotyledons</taxon>
        <taxon>Gunneridae</taxon>
        <taxon>Pentapetalae</taxon>
        <taxon>asterids</taxon>
        <taxon>lamiids</taxon>
        <taxon>Solanales</taxon>
        <taxon>Solanaceae</taxon>
        <taxon>Solanoideae</taxon>
        <taxon>Hyoscyameae</taxon>
        <taxon>Anisodus</taxon>
    </lineage>
</organism>
<comment type="caution">
    <text evidence="2">The sequence shown here is derived from an EMBL/GenBank/DDBJ whole genome shotgun (WGS) entry which is preliminary data.</text>
</comment>
<dbReference type="EMBL" id="JAVYJV010000001">
    <property type="protein sequence ID" value="KAK4380303.1"/>
    <property type="molecule type" value="Genomic_DNA"/>
</dbReference>
<feature type="compositionally biased region" description="Low complexity" evidence="1">
    <location>
        <begin position="57"/>
        <end position="67"/>
    </location>
</feature>
<proteinExistence type="predicted"/>
<reference evidence="2" key="1">
    <citation type="submission" date="2023-12" db="EMBL/GenBank/DDBJ databases">
        <title>Genome assembly of Anisodus tanguticus.</title>
        <authorList>
            <person name="Wang Y.-J."/>
        </authorList>
    </citation>
    <scope>NUCLEOTIDE SEQUENCE</scope>
    <source>
        <strain evidence="2">KB-2021</strain>
        <tissue evidence="2">Leaf</tissue>
    </source>
</reference>
<dbReference type="AlphaFoldDB" id="A0AAE1VRQ3"/>